<dbReference type="InterPro" id="IPR036513">
    <property type="entry name" value="STAS_dom_sf"/>
</dbReference>
<organism evidence="2 3">
    <name type="scientific">Streptomyces venezuelae</name>
    <dbReference type="NCBI Taxonomy" id="54571"/>
    <lineage>
        <taxon>Bacteria</taxon>
        <taxon>Bacillati</taxon>
        <taxon>Actinomycetota</taxon>
        <taxon>Actinomycetes</taxon>
        <taxon>Kitasatosporales</taxon>
        <taxon>Streptomycetaceae</taxon>
        <taxon>Streptomyces</taxon>
    </lineage>
</organism>
<dbReference type="PROSITE" id="PS50801">
    <property type="entry name" value="STAS"/>
    <property type="match status" value="1"/>
</dbReference>
<evidence type="ECO:0000313" key="3">
    <source>
        <dbReference type="Proteomes" id="UP000322927"/>
    </source>
</evidence>
<dbReference type="InterPro" id="IPR002645">
    <property type="entry name" value="STAS_dom"/>
</dbReference>
<feature type="domain" description="STAS" evidence="1">
    <location>
        <begin position="22"/>
        <end position="91"/>
    </location>
</feature>
<evidence type="ECO:0000313" key="2">
    <source>
        <dbReference type="EMBL" id="QES35407.1"/>
    </source>
</evidence>
<proteinExistence type="predicted"/>
<name>A0A5P2BYU7_STRVZ</name>
<protein>
    <recommendedName>
        <fullName evidence="1">STAS domain-containing protein</fullName>
    </recommendedName>
</protein>
<dbReference type="EMBL" id="CP029192">
    <property type="protein sequence ID" value="QES35407.1"/>
    <property type="molecule type" value="Genomic_DNA"/>
</dbReference>
<accession>A0A5P2BYU7</accession>
<dbReference type="Proteomes" id="UP000322927">
    <property type="component" value="Chromosome"/>
</dbReference>
<sequence length="111" mass="12376">MMRDYFADELLLMMPLFDAPGVRLRGEVTGAHCGPLALALTDAAVRTDEVVLDLTDVQFVSNSILEVLTILAHRFTPPRHLLVKAGADLRLRERTTAYGWEQIATVRLEEA</sequence>
<dbReference type="SUPFAM" id="SSF52091">
    <property type="entry name" value="SpoIIaa-like"/>
    <property type="match status" value="1"/>
</dbReference>
<dbReference type="Gene3D" id="3.30.750.24">
    <property type="entry name" value="STAS domain"/>
    <property type="match status" value="1"/>
</dbReference>
<reference evidence="2 3" key="1">
    <citation type="submission" date="2018-05" db="EMBL/GenBank/DDBJ databases">
        <title>Streptomyces venezuelae.</title>
        <authorList>
            <person name="Kim W."/>
            <person name="Lee N."/>
            <person name="Cho B.-K."/>
        </authorList>
    </citation>
    <scope>NUCLEOTIDE SEQUENCE [LARGE SCALE GENOMIC DNA]</scope>
    <source>
        <strain evidence="2 3">ATCC 14584</strain>
    </source>
</reference>
<evidence type="ECO:0000259" key="1">
    <source>
        <dbReference type="PROSITE" id="PS50801"/>
    </source>
</evidence>
<dbReference type="AlphaFoldDB" id="A0A5P2BYU7"/>
<gene>
    <name evidence="2" type="ORF">DEJ48_20005</name>
</gene>